<reference evidence="1 2" key="1">
    <citation type="submission" date="2017-07" db="EMBL/GenBank/DDBJ databases">
        <title>Isolation and whole genome analysis of endospore-forming bacteria from heroin.</title>
        <authorList>
            <person name="Kalinowski J."/>
            <person name="Ahrens B."/>
            <person name="Al-Dilaimi A."/>
            <person name="Winkler A."/>
            <person name="Wibberg D."/>
            <person name="Schleenbecker U."/>
            <person name="Ruckert C."/>
            <person name="Wolfel R."/>
            <person name="Grass G."/>
        </authorList>
    </citation>
    <scope>NUCLEOTIDE SEQUENCE [LARGE SCALE GENOMIC DNA]</scope>
    <source>
        <strain evidence="1 2">7539</strain>
    </source>
</reference>
<gene>
    <name evidence="1" type="ORF">CHH72_03525</name>
</gene>
<sequence>MRHYELYLLSDEVAASFSGKEAKLFQLFTERAKAKQSERHIYDRQVDYITKPLPKAKLHEALQKRYGLKKGNGYELRSAFNERNRCLVELGDKSIQLEALGDLSAETTVFDVLKEVDSHFFAVNVADGRFGWLQPFEKQRVL</sequence>
<name>A0A268P2R8_SHOCL</name>
<dbReference type="Gene3D" id="3.30.310.250">
    <property type="entry name" value="Sporulation inhibitor of replication protein SirA"/>
    <property type="match status" value="1"/>
</dbReference>
<dbReference type="EMBL" id="NPCC01000005">
    <property type="protein sequence ID" value="PAE90064.1"/>
    <property type="molecule type" value="Genomic_DNA"/>
</dbReference>
<comment type="caution">
    <text evidence="1">The sequence shown here is derived from an EMBL/GenBank/DDBJ whole genome shotgun (WGS) entry which is preliminary data.</text>
</comment>
<dbReference type="Proteomes" id="UP000216207">
    <property type="component" value="Unassembled WGS sequence"/>
</dbReference>
<dbReference type="InterPro" id="IPR038449">
    <property type="entry name" value="SirA_sf"/>
</dbReference>
<organism evidence="1 2">
    <name type="scientific">Shouchella clausii</name>
    <name type="common">Alkalihalobacillus clausii</name>
    <dbReference type="NCBI Taxonomy" id="79880"/>
    <lineage>
        <taxon>Bacteria</taxon>
        <taxon>Bacillati</taxon>
        <taxon>Bacillota</taxon>
        <taxon>Bacilli</taxon>
        <taxon>Bacillales</taxon>
        <taxon>Bacillaceae</taxon>
        <taxon>Shouchella</taxon>
    </lineage>
</organism>
<evidence type="ECO:0000313" key="1">
    <source>
        <dbReference type="EMBL" id="PAE90064.1"/>
    </source>
</evidence>
<dbReference type="InterPro" id="IPR019683">
    <property type="entry name" value="SirA"/>
</dbReference>
<accession>A0A268P2R8</accession>
<dbReference type="AlphaFoldDB" id="A0A268P2R8"/>
<protein>
    <submittedName>
        <fullName evidence="1">Sporulation inhibitor of replication protein SirA</fullName>
    </submittedName>
</protein>
<dbReference type="RefSeq" id="WP_035201390.1">
    <property type="nucleotide sequence ID" value="NZ_BOQS01000003.1"/>
</dbReference>
<dbReference type="Pfam" id="PF10747">
    <property type="entry name" value="SirA"/>
    <property type="match status" value="1"/>
</dbReference>
<evidence type="ECO:0000313" key="2">
    <source>
        <dbReference type="Proteomes" id="UP000216207"/>
    </source>
</evidence>
<proteinExistence type="predicted"/>